<reference evidence="2 3" key="1">
    <citation type="journal article" date="2015" name="Sci. Rep.">
        <title>Genome of the facultative scuticociliatosis pathogen Pseudocohnilembus persalinus provides insight into its virulence through horizontal gene transfer.</title>
        <authorList>
            <person name="Xiong J."/>
            <person name="Wang G."/>
            <person name="Cheng J."/>
            <person name="Tian M."/>
            <person name="Pan X."/>
            <person name="Warren A."/>
            <person name="Jiang C."/>
            <person name="Yuan D."/>
            <person name="Miao W."/>
        </authorList>
    </citation>
    <scope>NUCLEOTIDE SEQUENCE [LARGE SCALE GENOMIC DNA]</scope>
    <source>
        <strain evidence="2">36N120E</strain>
    </source>
</reference>
<feature type="chain" id="PRO_5006867438" description="Transmembrane protein" evidence="1">
    <location>
        <begin position="22"/>
        <end position="147"/>
    </location>
</feature>
<proteinExistence type="predicted"/>
<feature type="signal peptide" evidence="1">
    <location>
        <begin position="1"/>
        <end position="21"/>
    </location>
</feature>
<dbReference type="AlphaFoldDB" id="A0A0V0QHB7"/>
<evidence type="ECO:0000313" key="2">
    <source>
        <dbReference type="EMBL" id="KRX01546.1"/>
    </source>
</evidence>
<dbReference type="InParanoid" id="A0A0V0QHB7"/>
<organism evidence="2 3">
    <name type="scientific">Pseudocohnilembus persalinus</name>
    <name type="common">Ciliate</name>
    <dbReference type="NCBI Taxonomy" id="266149"/>
    <lineage>
        <taxon>Eukaryota</taxon>
        <taxon>Sar</taxon>
        <taxon>Alveolata</taxon>
        <taxon>Ciliophora</taxon>
        <taxon>Intramacronucleata</taxon>
        <taxon>Oligohymenophorea</taxon>
        <taxon>Scuticociliatia</taxon>
        <taxon>Philasterida</taxon>
        <taxon>Pseudocohnilembidae</taxon>
        <taxon>Pseudocohnilembus</taxon>
    </lineage>
</organism>
<protein>
    <recommendedName>
        <fullName evidence="4">Transmembrane protein</fullName>
    </recommendedName>
</protein>
<accession>A0A0V0QHB7</accession>
<dbReference type="EMBL" id="LDAU01000170">
    <property type="protein sequence ID" value="KRX01546.1"/>
    <property type="molecule type" value="Genomic_DNA"/>
</dbReference>
<sequence>MVNLNLKFLLALVFCIALSHQLTVEETKECVSDNATDDTEISDFFNAIADESKCEEYVATANEYNSKYDDDTLTQSEFEDYADYFYLCFTALGNGNQHLDQDDEEHFRTIAECYNTGNVDGNSGQILQNFTLQSVLVAVILMAVASI</sequence>
<evidence type="ECO:0000313" key="3">
    <source>
        <dbReference type="Proteomes" id="UP000054937"/>
    </source>
</evidence>
<gene>
    <name evidence="2" type="ORF">PPERSA_01449</name>
</gene>
<dbReference type="Proteomes" id="UP000054937">
    <property type="component" value="Unassembled WGS sequence"/>
</dbReference>
<evidence type="ECO:0008006" key="4">
    <source>
        <dbReference type="Google" id="ProtNLM"/>
    </source>
</evidence>
<evidence type="ECO:0000256" key="1">
    <source>
        <dbReference type="SAM" id="SignalP"/>
    </source>
</evidence>
<keyword evidence="3" id="KW-1185">Reference proteome</keyword>
<name>A0A0V0QHB7_PSEPJ</name>
<comment type="caution">
    <text evidence="2">The sequence shown here is derived from an EMBL/GenBank/DDBJ whole genome shotgun (WGS) entry which is preliminary data.</text>
</comment>
<keyword evidence="1" id="KW-0732">Signal</keyword>